<keyword evidence="4 6" id="KW-0235">DNA replication</keyword>
<keyword evidence="5 6" id="KW-0539">Nucleus</keyword>
<dbReference type="SUPFAM" id="SSF158573">
    <property type="entry name" value="GINS helical bundle-like"/>
    <property type="match status" value="1"/>
</dbReference>
<sequence>MASKYYDPDAILTEAQKAPCTFELTVPELSALNAGSTVEVGTKLDLPLWLAEMLAMSKPAGPSSSLASMDVPSALGPKVMAALAAGPKSVDIRAQAQWFYGMGERILNLFDDEELADVLSKTFRERALEIADKAQNTRSMGEGDEFMRGLERSERELFRAAHEGNAAVKKWSVTSSRP</sequence>
<comment type="subunit">
    <text evidence="6">Component of the GINS complex.</text>
</comment>
<dbReference type="AlphaFoldDB" id="A0A9Q8LHI1"/>
<evidence type="ECO:0000256" key="3">
    <source>
        <dbReference type="ARBA" id="ARBA00015140"/>
    </source>
</evidence>
<organism evidence="9 10">
    <name type="scientific">Passalora fulva</name>
    <name type="common">Tomato leaf mold</name>
    <name type="synonym">Cladosporium fulvum</name>
    <dbReference type="NCBI Taxonomy" id="5499"/>
    <lineage>
        <taxon>Eukaryota</taxon>
        <taxon>Fungi</taxon>
        <taxon>Dikarya</taxon>
        <taxon>Ascomycota</taxon>
        <taxon>Pezizomycotina</taxon>
        <taxon>Dothideomycetes</taxon>
        <taxon>Dothideomycetidae</taxon>
        <taxon>Mycosphaerellales</taxon>
        <taxon>Mycosphaerellaceae</taxon>
        <taxon>Fulvia</taxon>
    </lineage>
</organism>
<dbReference type="GO" id="GO:1902975">
    <property type="term" value="P:mitotic DNA replication initiation"/>
    <property type="evidence" value="ECO:0007669"/>
    <property type="project" value="TreeGrafter"/>
</dbReference>
<dbReference type="InterPro" id="IPR036224">
    <property type="entry name" value="GINS_bundle-like_dom_sf"/>
</dbReference>
<feature type="domain" description="GINS subunit" evidence="7">
    <location>
        <begin position="77"/>
        <end position="172"/>
    </location>
</feature>
<dbReference type="Gene3D" id="1.20.58.2050">
    <property type="match status" value="1"/>
</dbReference>
<proteinExistence type="inferred from homology"/>
<dbReference type="InterPro" id="IPR010492">
    <property type="entry name" value="GINS_Psf3"/>
</dbReference>
<name>A0A9Q8LHI1_PASFU</name>
<dbReference type="SUPFAM" id="SSF160059">
    <property type="entry name" value="PriA/YqbF domain"/>
    <property type="match status" value="1"/>
</dbReference>
<accession>A0A9Q8LHI1</accession>
<dbReference type="InterPro" id="IPR055221">
    <property type="entry name" value="PSF3_N"/>
</dbReference>
<evidence type="ECO:0000256" key="4">
    <source>
        <dbReference type="ARBA" id="ARBA00022705"/>
    </source>
</evidence>
<reference evidence="9" key="2">
    <citation type="journal article" date="2022" name="Microb. Genom.">
        <title>A chromosome-scale genome assembly of the tomato pathogen Cladosporium fulvum reveals a compartmentalized genome architecture and the presence of a dispensable chromosome.</title>
        <authorList>
            <person name="Zaccaron A.Z."/>
            <person name="Chen L.H."/>
            <person name="Samaras A."/>
            <person name="Stergiopoulos I."/>
        </authorList>
    </citation>
    <scope>NUCLEOTIDE SEQUENCE</scope>
    <source>
        <strain evidence="9">Race5_Kim</strain>
    </source>
</reference>
<dbReference type="Pfam" id="PF22466">
    <property type="entry name" value="PSF3_N"/>
    <property type="match status" value="1"/>
</dbReference>
<evidence type="ECO:0000259" key="7">
    <source>
        <dbReference type="Pfam" id="PF05916"/>
    </source>
</evidence>
<gene>
    <name evidence="9" type="ORF">CLAFUR5_05390</name>
</gene>
<evidence type="ECO:0000256" key="2">
    <source>
        <dbReference type="ARBA" id="ARBA00006343"/>
    </source>
</evidence>
<dbReference type="PANTHER" id="PTHR22768">
    <property type="entry name" value="DNA REPLICATION COMPLEX GINS PROTEIN PSF3"/>
    <property type="match status" value="1"/>
</dbReference>
<dbReference type="CDD" id="cd21693">
    <property type="entry name" value="GINS_B_Psf3"/>
    <property type="match status" value="1"/>
</dbReference>
<evidence type="ECO:0000256" key="1">
    <source>
        <dbReference type="ARBA" id="ARBA00004123"/>
    </source>
</evidence>
<protein>
    <recommendedName>
        <fullName evidence="3 6">DNA replication complex GINS protein PSF3</fullName>
    </recommendedName>
</protein>
<dbReference type="GeneID" id="71985268"/>
<evidence type="ECO:0000256" key="6">
    <source>
        <dbReference type="RuleBase" id="RU367161"/>
    </source>
</evidence>
<comment type="function">
    <text evidence="6">The GINS complex plays an essential role in the initiation of DNA replication.</text>
</comment>
<dbReference type="CDD" id="cd11713">
    <property type="entry name" value="GINS_A_psf3"/>
    <property type="match status" value="1"/>
</dbReference>
<evidence type="ECO:0000313" key="9">
    <source>
        <dbReference type="EMBL" id="UJO17542.1"/>
    </source>
</evidence>
<dbReference type="InterPro" id="IPR021151">
    <property type="entry name" value="GINS_A"/>
</dbReference>
<dbReference type="OMA" id="IYKEGWR"/>
<evidence type="ECO:0000259" key="8">
    <source>
        <dbReference type="Pfam" id="PF22466"/>
    </source>
</evidence>
<dbReference type="OrthoDB" id="10251744at2759"/>
<dbReference type="InterPro" id="IPR038437">
    <property type="entry name" value="GINS_Psf3_sf"/>
</dbReference>
<feature type="domain" description="DNA replication complex GINS protein PSF3 N-terminal" evidence="8">
    <location>
        <begin position="6"/>
        <end position="56"/>
    </location>
</feature>
<keyword evidence="10" id="KW-1185">Reference proteome</keyword>
<evidence type="ECO:0000256" key="5">
    <source>
        <dbReference type="ARBA" id="ARBA00023242"/>
    </source>
</evidence>
<reference evidence="9" key="1">
    <citation type="submission" date="2021-12" db="EMBL/GenBank/DDBJ databases">
        <authorList>
            <person name="Zaccaron A."/>
            <person name="Stergiopoulos I."/>
        </authorList>
    </citation>
    <scope>NUCLEOTIDE SEQUENCE</scope>
    <source>
        <strain evidence="9">Race5_Kim</strain>
    </source>
</reference>
<dbReference type="KEGG" id="ffu:CLAFUR5_05390"/>
<comment type="subcellular location">
    <subcellularLocation>
        <location evidence="1 6">Nucleus</location>
    </subcellularLocation>
</comment>
<dbReference type="PANTHER" id="PTHR22768:SF0">
    <property type="entry name" value="DNA REPLICATION COMPLEX GINS PROTEIN PSF3"/>
    <property type="match status" value="1"/>
</dbReference>
<dbReference type="GO" id="GO:0000811">
    <property type="term" value="C:GINS complex"/>
    <property type="evidence" value="ECO:0007669"/>
    <property type="project" value="UniProtKB-UniRule"/>
</dbReference>
<dbReference type="Pfam" id="PF05916">
    <property type="entry name" value="Sld5"/>
    <property type="match status" value="1"/>
</dbReference>
<comment type="similarity">
    <text evidence="2 6">Belongs to the GINS3/PSF3 family.</text>
</comment>
<dbReference type="Proteomes" id="UP000756132">
    <property type="component" value="Chromosome 5"/>
</dbReference>
<evidence type="ECO:0000313" key="10">
    <source>
        <dbReference type="Proteomes" id="UP000756132"/>
    </source>
</evidence>
<dbReference type="RefSeq" id="XP_047761908.1">
    <property type="nucleotide sequence ID" value="XM_047904538.1"/>
</dbReference>
<dbReference type="EMBL" id="CP090167">
    <property type="protein sequence ID" value="UJO17542.1"/>
    <property type="molecule type" value="Genomic_DNA"/>
</dbReference>